<reference evidence="2 3" key="1">
    <citation type="submission" date="2018-08" db="EMBL/GenBank/DDBJ databases">
        <title>Recombination of ecologically and evolutionarily significant loci maintains genetic cohesion in the Pseudomonas syringae species complex.</title>
        <authorList>
            <person name="Dillon M."/>
            <person name="Thakur S."/>
            <person name="Almeida R.N.D."/>
            <person name="Weir B.S."/>
            <person name="Guttman D.S."/>
        </authorList>
    </citation>
    <scope>NUCLEOTIDE SEQUENCE [LARGE SCALE GENOMIC DNA]</scope>
    <source>
        <strain evidence="2 3">88_10</strain>
    </source>
</reference>
<dbReference type="AlphaFoldDB" id="A0A3M3AVM9"/>
<organism evidence="2 3">
    <name type="scientific">Pseudomonas syringae pv. maculicola</name>
    <dbReference type="NCBI Taxonomy" id="59511"/>
    <lineage>
        <taxon>Bacteria</taxon>
        <taxon>Pseudomonadati</taxon>
        <taxon>Pseudomonadota</taxon>
        <taxon>Gammaproteobacteria</taxon>
        <taxon>Pseudomonadales</taxon>
        <taxon>Pseudomonadaceae</taxon>
        <taxon>Pseudomonas</taxon>
    </lineage>
</organism>
<evidence type="ECO:0000313" key="2">
    <source>
        <dbReference type="EMBL" id="RMM04522.1"/>
    </source>
</evidence>
<dbReference type="Proteomes" id="UP000282378">
    <property type="component" value="Unassembled WGS sequence"/>
</dbReference>
<evidence type="ECO:0000313" key="3">
    <source>
        <dbReference type="Proteomes" id="UP000282378"/>
    </source>
</evidence>
<evidence type="ECO:0000256" key="1">
    <source>
        <dbReference type="SAM" id="MobiDB-lite"/>
    </source>
</evidence>
<feature type="region of interest" description="Disordered" evidence="1">
    <location>
        <begin position="1"/>
        <end position="39"/>
    </location>
</feature>
<name>A0A3M3AVM9_PSEYM</name>
<dbReference type="EMBL" id="RBNL01000247">
    <property type="protein sequence ID" value="RMM04522.1"/>
    <property type="molecule type" value="Genomic_DNA"/>
</dbReference>
<gene>
    <name evidence="2" type="ORF">APX70_01755</name>
</gene>
<comment type="caution">
    <text evidence="2">The sequence shown here is derived from an EMBL/GenBank/DDBJ whole genome shotgun (WGS) entry which is preliminary data.</text>
</comment>
<feature type="compositionally biased region" description="Polar residues" evidence="1">
    <location>
        <begin position="15"/>
        <end position="27"/>
    </location>
</feature>
<accession>A0A3M3AVM9</accession>
<protein>
    <submittedName>
        <fullName evidence="2">LysM domain protein</fullName>
    </submittedName>
</protein>
<proteinExistence type="predicted"/>
<sequence>MLDPATSPQGLAATRSRNQQRSLNAAQESRMPVAPPAALQGKHYTVASGSTRRYLLQGQVPRLKSVRTCYCLIPP</sequence>